<dbReference type="PROSITE" id="PS00092">
    <property type="entry name" value="N6_MTASE"/>
    <property type="match status" value="1"/>
</dbReference>
<dbReference type="VEuPathDB" id="ToxoDB:CSUI_005141"/>
<dbReference type="GeneID" id="94428531"/>
<evidence type="ECO:0000256" key="1">
    <source>
        <dbReference type="ARBA" id="ARBA00006149"/>
    </source>
</evidence>
<dbReference type="InterPro" id="IPR029063">
    <property type="entry name" value="SAM-dependent_MTases_sf"/>
</dbReference>
<dbReference type="Proteomes" id="UP000221165">
    <property type="component" value="Unassembled WGS sequence"/>
</dbReference>
<evidence type="ECO:0000313" key="7">
    <source>
        <dbReference type="Proteomes" id="UP000221165"/>
    </source>
</evidence>
<feature type="region of interest" description="Disordered" evidence="5">
    <location>
        <begin position="254"/>
        <end position="323"/>
    </location>
</feature>
<comment type="similarity">
    <text evidence="1">Belongs to the eukaryotic/archaeal PrmC-related family.</text>
</comment>
<gene>
    <name evidence="6" type="ORF">CSUI_005141</name>
</gene>
<feature type="region of interest" description="Disordered" evidence="5">
    <location>
        <begin position="441"/>
        <end position="463"/>
    </location>
</feature>
<accession>A0A2C6KW85</accession>
<keyword evidence="2 6" id="KW-0489">Methyltransferase</keyword>
<dbReference type="PANTHER" id="PTHR45875">
    <property type="entry name" value="METHYLTRANSFERASE N6AMT1"/>
    <property type="match status" value="1"/>
</dbReference>
<dbReference type="InterPro" id="IPR002052">
    <property type="entry name" value="DNA_methylase_N6_adenine_CS"/>
</dbReference>
<dbReference type="SUPFAM" id="SSF53335">
    <property type="entry name" value="S-adenosyl-L-methionine-dependent methyltransferases"/>
    <property type="match status" value="1"/>
</dbReference>
<dbReference type="GO" id="GO:0008276">
    <property type="term" value="F:protein methyltransferase activity"/>
    <property type="evidence" value="ECO:0007669"/>
    <property type="project" value="TreeGrafter"/>
</dbReference>
<proteinExistence type="inferred from homology"/>
<feature type="region of interest" description="Disordered" evidence="5">
    <location>
        <begin position="104"/>
        <end position="145"/>
    </location>
</feature>
<feature type="compositionally biased region" description="Basic and acidic residues" evidence="5">
    <location>
        <begin position="204"/>
        <end position="221"/>
    </location>
</feature>
<feature type="compositionally biased region" description="Basic and acidic residues" evidence="5">
    <location>
        <begin position="442"/>
        <end position="455"/>
    </location>
</feature>
<evidence type="ECO:0000256" key="2">
    <source>
        <dbReference type="ARBA" id="ARBA00022603"/>
    </source>
</evidence>
<dbReference type="EMBL" id="MIGC01002472">
    <property type="protein sequence ID" value="PHJ21019.1"/>
    <property type="molecule type" value="Genomic_DNA"/>
</dbReference>
<evidence type="ECO:0000256" key="5">
    <source>
        <dbReference type="SAM" id="MobiDB-lite"/>
    </source>
</evidence>
<feature type="region of interest" description="Disordered" evidence="5">
    <location>
        <begin position="344"/>
        <end position="375"/>
    </location>
</feature>
<evidence type="ECO:0000256" key="3">
    <source>
        <dbReference type="ARBA" id="ARBA00022679"/>
    </source>
</evidence>
<dbReference type="OrthoDB" id="406152at2759"/>
<dbReference type="GO" id="GO:0032259">
    <property type="term" value="P:methylation"/>
    <property type="evidence" value="ECO:0007669"/>
    <property type="project" value="UniProtKB-KW"/>
</dbReference>
<organism evidence="6 7">
    <name type="scientific">Cystoisospora suis</name>
    <dbReference type="NCBI Taxonomy" id="483139"/>
    <lineage>
        <taxon>Eukaryota</taxon>
        <taxon>Sar</taxon>
        <taxon>Alveolata</taxon>
        <taxon>Apicomplexa</taxon>
        <taxon>Conoidasida</taxon>
        <taxon>Coccidia</taxon>
        <taxon>Eucoccidiorida</taxon>
        <taxon>Eimeriorina</taxon>
        <taxon>Sarcocystidae</taxon>
        <taxon>Cystoisospora</taxon>
    </lineage>
</organism>
<reference evidence="6 7" key="1">
    <citation type="journal article" date="2017" name="Int. J. Parasitol.">
        <title>The genome of the protozoan parasite Cystoisospora suis and a reverse vaccinology approach to identify vaccine candidates.</title>
        <authorList>
            <person name="Palmieri N."/>
            <person name="Shrestha A."/>
            <person name="Ruttkowski B."/>
            <person name="Beck T."/>
            <person name="Vogl C."/>
            <person name="Tomley F."/>
            <person name="Blake D.P."/>
            <person name="Joachim A."/>
        </authorList>
    </citation>
    <scope>NUCLEOTIDE SEQUENCE [LARGE SCALE GENOMIC DNA]</scope>
    <source>
        <strain evidence="6 7">Wien I</strain>
    </source>
</reference>
<dbReference type="PANTHER" id="PTHR45875:SF1">
    <property type="entry name" value="METHYLTRANSFERASE N6AMT1"/>
    <property type="match status" value="1"/>
</dbReference>
<feature type="compositionally biased region" description="Acidic residues" evidence="5">
    <location>
        <begin position="274"/>
        <end position="284"/>
    </location>
</feature>
<sequence length="463" mass="53274">MSDHLSSSSSSLPSSSSFSFDLFKKMKISTPDTSHVGWNRDFPDVYDPAEDTFLFLHALQEDFSFLLRSKPTLIVEIGCGSGCIVSFLQRLFFLYGDQIPLSPSLSSQQGEQRRESFKGKKKEEKETFHEEATKEERKRDPSSSSSSFFLPFFMAIDCNERAVQATIETVRKLDPLHEGTDRTPSSSSSCPKTNPSAESSYAMRHLDGEKRESHGKSDRPPPPRRRRRGRVDGIASDLFSCCRSKIGHALVEEEKKKEQIEDSSRFCVRKEEREEKEEEEGDERGEERPCERRRRDKGEDEEWNGSRVAMRIADSQDASGSHVSYRPRLEGAIDVVLFNPPYVPGNSCHASEEEREEEEEEGRRRRREERPRDPADWAWWGGADGREVIDRFLQQVPLLEKRNKIEEAVGYLTDQGFHATMIKRRKIHGGEDLSIWRFTRKNPSEEKEEKEKEEQALSLKPGE</sequence>
<name>A0A2C6KW85_9APIC</name>
<dbReference type="InterPro" id="IPR052190">
    <property type="entry name" value="Euk-Arch_PrmC-MTase"/>
</dbReference>
<protein>
    <submittedName>
        <fullName evidence="6">Methyltransferase domain protein</fullName>
    </submittedName>
</protein>
<comment type="caution">
    <text evidence="6">The sequence shown here is derived from an EMBL/GenBank/DDBJ whole genome shotgun (WGS) entry which is preliminary data.</text>
</comment>
<dbReference type="AlphaFoldDB" id="A0A2C6KW85"/>
<feature type="compositionally biased region" description="Basic and acidic residues" evidence="5">
    <location>
        <begin position="111"/>
        <end position="141"/>
    </location>
</feature>
<feature type="region of interest" description="Disordered" evidence="5">
    <location>
        <begin position="174"/>
        <end position="230"/>
    </location>
</feature>
<dbReference type="GO" id="GO:0003676">
    <property type="term" value="F:nucleic acid binding"/>
    <property type="evidence" value="ECO:0007669"/>
    <property type="project" value="InterPro"/>
</dbReference>
<dbReference type="RefSeq" id="XP_067922704.1">
    <property type="nucleotide sequence ID" value="XM_068065320.1"/>
</dbReference>
<evidence type="ECO:0000313" key="6">
    <source>
        <dbReference type="EMBL" id="PHJ21019.1"/>
    </source>
</evidence>
<dbReference type="GO" id="GO:0008757">
    <property type="term" value="F:S-adenosylmethionine-dependent methyltransferase activity"/>
    <property type="evidence" value="ECO:0007669"/>
    <property type="project" value="TreeGrafter"/>
</dbReference>
<feature type="compositionally biased region" description="Basic and acidic residues" evidence="5">
    <location>
        <begin position="254"/>
        <end position="273"/>
    </location>
</feature>
<dbReference type="Gene3D" id="3.40.50.150">
    <property type="entry name" value="Vaccinia Virus protein VP39"/>
    <property type="match status" value="2"/>
</dbReference>
<keyword evidence="7" id="KW-1185">Reference proteome</keyword>
<evidence type="ECO:0000256" key="4">
    <source>
        <dbReference type="ARBA" id="ARBA00022691"/>
    </source>
</evidence>
<dbReference type="GO" id="GO:0035657">
    <property type="term" value="C:eRF1 methyltransferase complex"/>
    <property type="evidence" value="ECO:0007669"/>
    <property type="project" value="TreeGrafter"/>
</dbReference>
<keyword evidence="4" id="KW-0949">S-adenosyl-L-methionine</keyword>
<feature type="compositionally biased region" description="Polar residues" evidence="5">
    <location>
        <begin position="190"/>
        <end position="199"/>
    </location>
</feature>
<keyword evidence="3 6" id="KW-0808">Transferase</keyword>